<comment type="caution">
    <text evidence="5">The sequence shown here is derived from an EMBL/GenBank/DDBJ whole genome shotgun (WGS) entry which is preliminary data.</text>
</comment>
<dbReference type="PANTHER" id="PTHR43023">
    <property type="entry name" value="PROTEIN TRIGALACTOSYLDIACYLGLYCEROL 3, CHLOROPLASTIC"/>
    <property type="match status" value="1"/>
</dbReference>
<gene>
    <name evidence="5" type="ORF">B1A_02766</name>
</gene>
<evidence type="ECO:0000256" key="1">
    <source>
        <dbReference type="ARBA" id="ARBA00022448"/>
    </source>
</evidence>
<reference evidence="5" key="2">
    <citation type="journal article" date="2014" name="ISME J.">
        <title>Microbial stratification in low pH oxic and suboxic macroscopic growths along an acid mine drainage.</title>
        <authorList>
            <person name="Mendez-Garcia C."/>
            <person name="Mesa V."/>
            <person name="Sprenger R.R."/>
            <person name="Richter M."/>
            <person name="Diez M.S."/>
            <person name="Solano J."/>
            <person name="Bargiela R."/>
            <person name="Golyshina O.V."/>
            <person name="Manteca A."/>
            <person name="Ramos J.L."/>
            <person name="Gallego J.R."/>
            <person name="Llorente I."/>
            <person name="Martins Dos Santos V.A."/>
            <person name="Jensen O.N."/>
            <person name="Pelaez A.I."/>
            <person name="Sanchez J."/>
            <person name="Ferrer M."/>
        </authorList>
    </citation>
    <scope>NUCLEOTIDE SEQUENCE</scope>
</reference>
<dbReference type="InterPro" id="IPR027417">
    <property type="entry name" value="P-loop_NTPase"/>
</dbReference>
<dbReference type="GO" id="GO:0016887">
    <property type="term" value="F:ATP hydrolysis activity"/>
    <property type="evidence" value="ECO:0007669"/>
    <property type="project" value="InterPro"/>
</dbReference>
<dbReference type="GO" id="GO:0005524">
    <property type="term" value="F:ATP binding"/>
    <property type="evidence" value="ECO:0007669"/>
    <property type="project" value="UniProtKB-KW"/>
</dbReference>
<dbReference type="AlphaFoldDB" id="T1C6T4"/>
<organism evidence="5">
    <name type="scientific">mine drainage metagenome</name>
    <dbReference type="NCBI Taxonomy" id="410659"/>
    <lineage>
        <taxon>unclassified sequences</taxon>
        <taxon>metagenomes</taxon>
        <taxon>ecological metagenomes</taxon>
    </lineage>
</organism>
<dbReference type="PROSITE" id="PS50893">
    <property type="entry name" value="ABC_TRANSPORTER_2"/>
    <property type="match status" value="1"/>
</dbReference>
<keyword evidence="2" id="KW-0547">Nucleotide-binding</keyword>
<keyword evidence="3 5" id="KW-0067">ATP-binding</keyword>
<dbReference type="SMART" id="SM00382">
    <property type="entry name" value="AAA"/>
    <property type="match status" value="1"/>
</dbReference>
<dbReference type="Gene3D" id="3.40.50.300">
    <property type="entry name" value="P-loop containing nucleotide triphosphate hydrolases"/>
    <property type="match status" value="1"/>
</dbReference>
<dbReference type="EMBL" id="AUZX01002049">
    <property type="protein sequence ID" value="EQD77757.1"/>
    <property type="molecule type" value="Genomic_DNA"/>
</dbReference>
<feature type="domain" description="ABC transporter" evidence="4">
    <location>
        <begin position="5"/>
        <end position="241"/>
    </location>
</feature>
<dbReference type="InterPro" id="IPR003439">
    <property type="entry name" value="ABC_transporter-like_ATP-bd"/>
</dbReference>
<proteinExistence type="predicted"/>
<evidence type="ECO:0000313" key="5">
    <source>
        <dbReference type="EMBL" id="EQD77757.1"/>
    </source>
</evidence>
<dbReference type="InterPro" id="IPR003593">
    <property type="entry name" value="AAA+_ATPase"/>
</dbReference>
<protein>
    <submittedName>
        <fullName evidence="5">Toluene tolerance ABC efflux transporter, ATP-binding protein</fullName>
    </submittedName>
</protein>
<dbReference type="Pfam" id="PF00005">
    <property type="entry name" value="ABC_tran"/>
    <property type="match status" value="1"/>
</dbReference>
<dbReference type="PANTHER" id="PTHR43023:SF6">
    <property type="entry name" value="INTERMEMBRANE PHOSPHOLIPID TRANSPORT SYSTEM ATP-BINDING PROTEIN MLAF"/>
    <property type="match status" value="1"/>
</dbReference>
<name>T1C6T4_9ZZZZ</name>
<evidence type="ECO:0000256" key="2">
    <source>
        <dbReference type="ARBA" id="ARBA00022741"/>
    </source>
</evidence>
<dbReference type="PROSITE" id="PS00211">
    <property type="entry name" value="ABC_TRANSPORTER_1"/>
    <property type="match status" value="1"/>
</dbReference>
<sequence>MIHQVEIRDLNFGYGDQLVLKGIHLTVPKGSLVAIMGLSGCGKTTLLRLMGGQLLARQGSVRVAGQELNHMNEAQLYAMRRQVGMLFQFGALFTDLSVFDNVAFQMREHTRLPESMIRDLTLMKLNAVGLRGVQSLMPAELSGGMARRVAMARATALDPALILYDEPFTGLDPISMGAIGRLIRQLNDALGATSVLVTHDVQESMKIVDYIYFVSDGVIVAQGTPEEIHASALPFVHQFVWGEADRSPALPLSWANPENGFWSMSEGRHERRMGTRPAQRGRYHLAHRRENRCGGSVFGADLAPFRHQFSTF</sequence>
<reference evidence="5" key="1">
    <citation type="submission" date="2013-08" db="EMBL/GenBank/DDBJ databases">
        <authorList>
            <person name="Mendez C."/>
            <person name="Richter M."/>
            <person name="Ferrer M."/>
            <person name="Sanchez J."/>
        </authorList>
    </citation>
    <scope>NUCLEOTIDE SEQUENCE</scope>
</reference>
<accession>T1C6T4</accession>
<dbReference type="SUPFAM" id="SSF52540">
    <property type="entry name" value="P-loop containing nucleoside triphosphate hydrolases"/>
    <property type="match status" value="1"/>
</dbReference>
<dbReference type="InterPro" id="IPR017871">
    <property type="entry name" value="ABC_transporter-like_CS"/>
</dbReference>
<dbReference type="CDD" id="cd03261">
    <property type="entry name" value="ABC_Org_Solvent_Resistant"/>
    <property type="match status" value="1"/>
</dbReference>
<evidence type="ECO:0000259" key="4">
    <source>
        <dbReference type="PROSITE" id="PS50893"/>
    </source>
</evidence>
<keyword evidence="1" id="KW-0813">Transport</keyword>
<evidence type="ECO:0000256" key="3">
    <source>
        <dbReference type="ARBA" id="ARBA00022840"/>
    </source>
</evidence>